<gene>
    <name evidence="2" type="ORF">CLV47_10822</name>
</gene>
<dbReference type="CDD" id="cd07823">
    <property type="entry name" value="SRPBCC_5"/>
    <property type="match status" value="1"/>
</dbReference>
<evidence type="ECO:0000313" key="3">
    <source>
        <dbReference type="Proteomes" id="UP000237752"/>
    </source>
</evidence>
<dbReference type="PANTHER" id="PTHR38588:SF1">
    <property type="entry name" value="BLL0334 PROTEIN"/>
    <property type="match status" value="1"/>
</dbReference>
<dbReference type="InterPro" id="IPR023393">
    <property type="entry name" value="START-like_dom_sf"/>
</dbReference>
<dbReference type="OrthoDB" id="9808623at2"/>
<keyword evidence="1" id="KW-0812">Transmembrane</keyword>
<dbReference type="Proteomes" id="UP000237752">
    <property type="component" value="Unassembled WGS sequence"/>
</dbReference>
<evidence type="ECO:0000256" key="1">
    <source>
        <dbReference type="SAM" id="Phobius"/>
    </source>
</evidence>
<dbReference type="Gene3D" id="3.30.530.20">
    <property type="match status" value="1"/>
</dbReference>
<dbReference type="InterPro" id="IPR010419">
    <property type="entry name" value="CO_DH_gsu"/>
</dbReference>
<dbReference type="RefSeq" id="WP_106349064.1">
    <property type="nucleotide sequence ID" value="NZ_PVUE01000008.1"/>
</dbReference>
<keyword evidence="3" id="KW-1185">Reference proteome</keyword>
<dbReference type="EMBL" id="PVUE01000008">
    <property type="protein sequence ID" value="PRZ41663.1"/>
    <property type="molecule type" value="Genomic_DNA"/>
</dbReference>
<dbReference type="Pfam" id="PF06240">
    <property type="entry name" value="COXG"/>
    <property type="match status" value="1"/>
</dbReference>
<protein>
    <submittedName>
        <fullName evidence="2">Carbon monoxide dehydrogenase subunit G</fullName>
    </submittedName>
</protein>
<accession>A0A2T0ZZ87</accession>
<comment type="caution">
    <text evidence="2">The sequence shown here is derived from an EMBL/GenBank/DDBJ whole genome shotgun (WGS) entry which is preliminary data.</text>
</comment>
<dbReference type="SUPFAM" id="SSF55961">
    <property type="entry name" value="Bet v1-like"/>
    <property type="match status" value="1"/>
</dbReference>
<dbReference type="PANTHER" id="PTHR38588">
    <property type="entry name" value="BLL0334 PROTEIN"/>
    <property type="match status" value="1"/>
</dbReference>
<dbReference type="AlphaFoldDB" id="A0A2T0ZZ87"/>
<organism evidence="2 3">
    <name type="scientific">Antricoccus suffuscus</name>
    <dbReference type="NCBI Taxonomy" id="1629062"/>
    <lineage>
        <taxon>Bacteria</taxon>
        <taxon>Bacillati</taxon>
        <taxon>Actinomycetota</taxon>
        <taxon>Actinomycetes</taxon>
        <taxon>Geodermatophilales</taxon>
        <taxon>Antricoccaceae</taxon>
        <taxon>Antricoccus</taxon>
    </lineage>
</organism>
<evidence type="ECO:0000313" key="2">
    <source>
        <dbReference type="EMBL" id="PRZ41663.1"/>
    </source>
</evidence>
<reference evidence="2 3" key="1">
    <citation type="submission" date="2018-03" db="EMBL/GenBank/DDBJ databases">
        <title>Genomic Encyclopedia of Archaeal and Bacterial Type Strains, Phase II (KMG-II): from individual species to whole genera.</title>
        <authorList>
            <person name="Goeker M."/>
        </authorList>
    </citation>
    <scope>NUCLEOTIDE SEQUENCE [LARGE SCALE GENOMIC DNA]</scope>
    <source>
        <strain evidence="2 3">DSM 100065</strain>
    </source>
</reference>
<keyword evidence="1" id="KW-1133">Transmembrane helix</keyword>
<name>A0A2T0ZZ87_9ACTN</name>
<proteinExistence type="predicted"/>
<feature type="transmembrane region" description="Helical" evidence="1">
    <location>
        <begin position="240"/>
        <end position="257"/>
    </location>
</feature>
<keyword evidence="1" id="KW-0472">Membrane</keyword>
<sequence>MELEHSFSIPVTVEKAWPILLDIEQIAPCMPGASIDSVDGDDFTGSVKVKLGPINLTYKGQAKFVEKNEQTNTAVIDARGRDSRGNGTASAKITAGLVADGESTTVKVVTDLNITGKPAQFGRGVMVDVGNKLIGQFADCLAGKLSEDNSADTSTAADGTAASTAGGVAAAGSTASGSSATDDDAGKHALRDAGAAAAGAGATAAGSAAKPVSSPRPVQSTEPEPIDLLELAGGTVAKRAIPVVGALLALIGIILLIKKRGK</sequence>